<gene>
    <name evidence="4" type="ORF">E2562_010494</name>
</gene>
<dbReference type="NCBIfam" id="TIGR00756">
    <property type="entry name" value="PPR"/>
    <property type="match status" value="1"/>
</dbReference>
<dbReference type="Proteomes" id="UP000479710">
    <property type="component" value="Unassembled WGS sequence"/>
</dbReference>
<dbReference type="InterPro" id="IPR046960">
    <property type="entry name" value="PPR_At4g14850-like_plant"/>
</dbReference>
<dbReference type="PROSITE" id="PS51375">
    <property type="entry name" value="PPR"/>
    <property type="match status" value="1"/>
</dbReference>
<evidence type="ECO:0000313" key="5">
    <source>
        <dbReference type="Proteomes" id="UP000479710"/>
    </source>
</evidence>
<dbReference type="InterPro" id="IPR011990">
    <property type="entry name" value="TPR-like_helical_dom_sf"/>
</dbReference>
<reference evidence="4 5" key="1">
    <citation type="submission" date="2019-11" db="EMBL/GenBank/DDBJ databases">
        <title>Whole genome sequence of Oryza granulata.</title>
        <authorList>
            <person name="Li W."/>
        </authorList>
    </citation>
    <scope>NUCLEOTIDE SEQUENCE [LARGE SCALE GENOMIC DNA]</scope>
    <source>
        <strain evidence="5">cv. Menghai</strain>
        <tissue evidence="4">Leaf</tissue>
    </source>
</reference>
<dbReference type="Gene3D" id="1.25.40.10">
    <property type="entry name" value="Tetratricopeptide repeat domain"/>
    <property type="match status" value="1"/>
</dbReference>
<keyword evidence="5" id="KW-1185">Reference proteome</keyword>
<dbReference type="Pfam" id="PF13041">
    <property type="entry name" value="PPR_2"/>
    <property type="match status" value="1"/>
</dbReference>
<dbReference type="PANTHER" id="PTHR47926">
    <property type="entry name" value="PENTATRICOPEPTIDE REPEAT-CONTAINING PROTEIN"/>
    <property type="match status" value="1"/>
</dbReference>
<keyword evidence="1" id="KW-0677">Repeat</keyword>
<proteinExistence type="predicted"/>
<dbReference type="FunFam" id="1.25.40.10:FF:000422">
    <property type="entry name" value="Pentatricopeptide repeat-containing protein"/>
    <property type="match status" value="1"/>
</dbReference>
<evidence type="ECO:0000256" key="3">
    <source>
        <dbReference type="PROSITE-ProRule" id="PRU00708"/>
    </source>
</evidence>
<dbReference type="PANTHER" id="PTHR47926:SF483">
    <property type="entry name" value="TETRATRICOPEPTIDE-LIKE HELICAL DOMAIN SUPERFAMILY"/>
    <property type="match status" value="1"/>
</dbReference>
<dbReference type="GO" id="GO:0009451">
    <property type="term" value="P:RNA modification"/>
    <property type="evidence" value="ECO:0007669"/>
    <property type="project" value="InterPro"/>
</dbReference>
<evidence type="ECO:0008006" key="6">
    <source>
        <dbReference type="Google" id="ProtNLM"/>
    </source>
</evidence>
<dbReference type="GO" id="GO:0003723">
    <property type="term" value="F:RNA binding"/>
    <property type="evidence" value="ECO:0007669"/>
    <property type="project" value="InterPro"/>
</dbReference>
<dbReference type="Pfam" id="PF01535">
    <property type="entry name" value="PPR"/>
    <property type="match status" value="1"/>
</dbReference>
<dbReference type="OrthoDB" id="1936721at2759"/>
<dbReference type="AlphaFoldDB" id="A0A6G1F6Y3"/>
<protein>
    <recommendedName>
        <fullName evidence="6">Pentacotripeptide-repeat region of PRORP domain-containing protein</fullName>
    </recommendedName>
</protein>
<accession>A0A6G1F6Y3</accession>
<dbReference type="InterPro" id="IPR002885">
    <property type="entry name" value="PPR_rpt"/>
</dbReference>
<name>A0A6G1F6Y3_9ORYZ</name>
<feature type="repeat" description="PPR" evidence="3">
    <location>
        <begin position="71"/>
        <end position="105"/>
    </location>
</feature>
<evidence type="ECO:0000256" key="2">
    <source>
        <dbReference type="ARBA" id="ARBA00022946"/>
    </source>
</evidence>
<keyword evidence="2" id="KW-0809">Transit peptide</keyword>
<evidence type="ECO:0000256" key="1">
    <source>
        <dbReference type="ARBA" id="ARBA00022737"/>
    </source>
</evidence>
<evidence type="ECO:0000313" key="4">
    <source>
        <dbReference type="EMBL" id="KAF0932624.1"/>
    </source>
</evidence>
<sequence>MGSGRTMSRWSAFWAHMGDLARGKQMHRYLEERGFLLNLRLATSLVDMYAKCGVIGEALEVFQDVPAETTEVLIWNAVIGGLAVHGMSRESVQMFQKMEHAGVVPDEITYLLSAKCLRAWWFGG</sequence>
<comment type="caution">
    <text evidence="4">The sequence shown here is derived from an EMBL/GenBank/DDBJ whole genome shotgun (WGS) entry which is preliminary data.</text>
</comment>
<dbReference type="EMBL" id="SPHZ02000001">
    <property type="protein sequence ID" value="KAF0932624.1"/>
    <property type="molecule type" value="Genomic_DNA"/>
</dbReference>
<organism evidence="4 5">
    <name type="scientific">Oryza meyeriana var. granulata</name>
    <dbReference type="NCBI Taxonomy" id="110450"/>
    <lineage>
        <taxon>Eukaryota</taxon>
        <taxon>Viridiplantae</taxon>
        <taxon>Streptophyta</taxon>
        <taxon>Embryophyta</taxon>
        <taxon>Tracheophyta</taxon>
        <taxon>Spermatophyta</taxon>
        <taxon>Magnoliopsida</taxon>
        <taxon>Liliopsida</taxon>
        <taxon>Poales</taxon>
        <taxon>Poaceae</taxon>
        <taxon>BOP clade</taxon>
        <taxon>Oryzoideae</taxon>
        <taxon>Oryzeae</taxon>
        <taxon>Oryzinae</taxon>
        <taxon>Oryza</taxon>
        <taxon>Oryza meyeriana</taxon>
    </lineage>
</organism>